<feature type="region of interest" description="Disordered" evidence="1">
    <location>
        <begin position="45"/>
        <end position="65"/>
    </location>
</feature>
<reference evidence="3 4" key="1">
    <citation type="submission" date="2018-12" db="EMBL/GenBank/DDBJ databases">
        <title>Mesorhizobium carbonis sp. nov., isolated from coal mine water.</title>
        <authorList>
            <person name="Xin W."/>
            <person name="Xu Z."/>
            <person name="Xiang F."/>
            <person name="Zhang J."/>
            <person name="Xi L."/>
            <person name="Liu J."/>
        </authorList>
    </citation>
    <scope>NUCLEOTIDE SEQUENCE [LARGE SCALE GENOMIC DNA]</scope>
    <source>
        <strain evidence="3 4">B2.3</strain>
    </source>
</reference>
<dbReference type="RefSeq" id="WP_126699391.1">
    <property type="nucleotide sequence ID" value="NZ_RWKW01000031.1"/>
</dbReference>
<evidence type="ECO:0000313" key="4">
    <source>
        <dbReference type="Proteomes" id="UP000278398"/>
    </source>
</evidence>
<dbReference type="EMBL" id="RWKW01000031">
    <property type="protein sequence ID" value="RST86811.1"/>
    <property type="molecule type" value="Genomic_DNA"/>
</dbReference>
<organism evidence="3 4">
    <name type="scientific">Aquibium carbonis</name>
    <dbReference type="NCBI Taxonomy" id="2495581"/>
    <lineage>
        <taxon>Bacteria</taxon>
        <taxon>Pseudomonadati</taxon>
        <taxon>Pseudomonadota</taxon>
        <taxon>Alphaproteobacteria</taxon>
        <taxon>Hyphomicrobiales</taxon>
        <taxon>Phyllobacteriaceae</taxon>
        <taxon>Aquibium</taxon>
    </lineage>
</organism>
<sequence length="65" mass="6993">MDILTHVLPLKSAILAIGCVSAVGVLFALGRSSARNWDHSCISPFGKHDGDGWSERREATVRGDD</sequence>
<accession>A0A429YZC4</accession>
<gene>
    <name evidence="3" type="ORF">EJC49_08885</name>
</gene>
<keyword evidence="2" id="KW-0472">Membrane</keyword>
<evidence type="ECO:0000256" key="2">
    <source>
        <dbReference type="SAM" id="Phobius"/>
    </source>
</evidence>
<keyword evidence="4" id="KW-1185">Reference proteome</keyword>
<feature type="transmembrane region" description="Helical" evidence="2">
    <location>
        <begin position="12"/>
        <end position="30"/>
    </location>
</feature>
<protein>
    <submittedName>
        <fullName evidence="3">Uncharacterized protein</fullName>
    </submittedName>
</protein>
<keyword evidence="2" id="KW-1133">Transmembrane helix</keyword>
<evidence type="ECO:0000313" key="3">
    <source>
        <dbReference type="EMBL" id="RST86811.1"/>
    </source>
</evidence>
<dbReference type="Proteomes" id="UP000278398">
    <property type="component" value="Unassembled WGS sequence"/>
</dbReference>
<dbReference type="AlphaFoldDB" id="A0A429YZC4"/>
<name>A0A429YZC4_9HYPH</name>
<evidence type="ECO:0000256" key="1">
    <source>
        <dbReference type="SAM" id="MobiDB-lite"/>
    </source>
</evidence>
<keyword evidence="2" id="KW-0812">Transmembrane</keyword>
<proteinExistence type="predicted"/>
<feature type="compositionally biased region" description="Basic and acidic residues" evidence="1">
    <location>
        <begin position="46"/>
        <end position="65"/>
    </location>
</feature>
<comment type="caution">
    <text evidence="3">The sequence shown here is derived from an EMBL/GenBank/DDBJ whole genome shotgun (WGS) entry which is preliminary data.</text>
</comment>